<dbReference type="CDD" id="cd01335">
    <property type="entry name" value="Radical_SAM"/>
    <property type="match status" value="1"/>
</dbReference>
<keyword evidence="10" id="KW-0004">4Fe-4S</keyword>
<reference evidence="12 13" key="1">
    <citation type="submission" date="2023-08" db="EMBL/GenBank/DDBJ databases">
        <title>Draft genome sequence of Algoriphagus confluentis.</title>
        <authorList>
            <person name="Takatani N."/>
            <person name="Hosokawa M."/>
            <person name="Sawabe T."/>
        </authorList>
    </citation>
    <scope>NUCLEOTIDE SEQUENCE [LARGE SCALE GENOMIC DNA]</scope>
    <source>
        <strain evidence="12 13">NBRC 111222</strain>
    </source>
</reference>
<dbReference type="InterPro" id="IPR034505">
    <property type="entry name" value="Coproporphyrinogen-III_oxidase"/>
</dbReference>
<keyword evidence="5 10" id="KW-0949">S-adenosyl-L-methionine</keyword>
<dbReference type="PANTHER" id="PTHR13932">
    <property type="entry name" value="COPROPORPHYRINIGEN III OXIDASE"/>
    <property type="match status" value="1"/>
</dbReference>
<evidence type="ECO:0000256" key="10">
    <source>
        <dbReference type="RuleBase" id="RU364116"/>
    </source>
</evidence>
<evidence type="ECO:0000256" key="1">
    <source>
        <dbReference type="ARBA" id="ARBA00001966"/>
    </source>
</evidence>
<comment type="subcellular location">
    <subcellularLocation>
        <location evidence="10">Cytoplasm</location>
    </subcellularLocation>
</comment>
<evidence type="ECO:0000313" key="13">
    <source>
        <dbReference type="Proteomes" id="UP001338309"/>
    </source>
</evidence>
<keyword evidence="6 10" id="KW-0479">Metal-binding</keyword>
<dbReference type="SMART" id="SM00729">
    <property type="entry name" value="Elp3"/>
    <property type="match status" value="1"/>
</dbReference>
<evidence type="ECO:0000313" key="12">
    <source>
        <dbReference type="EMBL" id="GMQ27921.1"/>
    </source>
</evidence>
<sequence length="373" mass="42322">MAGIYIHIPFCKQACHYCDFHFSTNLSRVSELVQCIELELALRKNELGSEKVTTVYFGGGTPSLLNSSQLESILSQVQNHFDCDWEEVTLEANPDDLHPPRLEEWKGLGIDRLSLGIQSFHPEILKFYNRSHSAEQAMKALEISRKAGFEKFSLDLIYGFPHSDHRLWKKDLQVALDMDPGHISAYSLTVEPKTALGNWAKKGKFTPANEDFVAEQLEWLQEETQKAGYVQYEISNFGKPEKWALHNSNYWRGIPYLGIGPSAHSFDGKTRGANLASNPRYIEALRSGKLVFQMEEETPGDRANELILTSLRTVWGLDLAAFEEKFGIWLWEEKKSEIKKFEQAGWMLKQGNTLSLTPSGMLLADSIAAELFL</sequence>
<accession>A0ABQ6PIZ6</accession>
<keyword evidence="4 10" id="KW-0349">Heme</keyword>
<keyword evidence="10" id="KW-0963">Cytoplasm</keyword>
<dbReference type="PANTHER" id="PTHR13932:SF5">
    <property type="entry name" value="RADICAL S-ADENOSYL METHIONINE DOMAIN-CONTAINING PROTEIN 1, MITOCHONDRIAL"/>
    <property type="match status" value="1"/>
</dbReference>
<keyword evidence="7 10" id="KW-0408">Iron</keyword>
<evidence type="ECO:0000256" key="9">
    <source>
        <dbReference type="ARBA" id="ARBA00023186"/>
    </source>
</evidence>
<comment type="cofactor">
    <cofactor evidence="1">
        <name>[4Fe-4S] cluster</name>
        <dbReference type="ChEBI" id="CHEBI:49883"/>
    </cofactor>
</comment>
<dbReference type="Pfam" id="PF04055">
    <property type="entry name" value="Radical_SAM"/>
    <property type="match status" value="1"/>
</dbReference>
<dbReference type="InterPro" id="IPR013785">
    <property type="entry name" value="Aldolase_TIM"/>
</dbReference>
<comment type="caution">
    <text evidence="12">The sequence shown here is derived from an EMBL/GenBank/DDBJ whole genome shotgun (WGS) entry which is preliminary data.</text>
</comment>
<keyword evidence="9 10" id="KW-0143">Chaperone</keyword>
<dbReference type="SFLD" id="SFLDF00288">
    <property type="entry name" value="HemN-like__clustered_with_nucl"/>
    <property type="match status" value="1"/>
</dbReference>
<evidence type="ECO:0000256" key="8">
    <source>
        <dbReference type="ARBA" id="ARBA00023014"/>
    </source>
</evidence>
<evidence type="ECO:0000259" key="11">
    <source>
        <dbReference type="PROSITE" id="PS51918"/>
    </source>
</evidence>
<dbReference type="Pfam" id="PF06969">
    <property type="entry name" value="HemN_C"/>
    <property type="match status" value="1"/>
</dbReference>
<dbReference type="NCBIfam" id="TIGR00539">
    <property type="entry name" value="hemN_rel"/>
    <property type="match status" value="1"/>
</dbReference>
<dbReference type="InterPro" id="IPR010723">
    <property type="entry name" value="HemN_C"/>
</dbReference>
<dbReference type="PROSITE" id="PS51918">
    <property type="entry name" value="RADICAL_SAM"/>
    <property type="match status" value="1"/>
</dbReference>
<dbReference type="InterPro" id="IPR007197">
    <property type="entry name" value="rSAM"/>
</dbReference>
<evidence type="ECO:0000256" key="2">
    <source>
        <dbReference type="ARBA" id="ARBA00006100"/>
    </source>
</evidence>
<dbReference type="EMBL" id="BTPD01000002">
    <property type="protein sequence ID" value="GMQ27921.1"/>
    <property type="molecule type" value="Genomic_DNA"/>
</dbReference>
<keyword evidence="8 10" id="KW-0411">Iron-sulfur</keyword>
<dbReference type="SFLD" id="SFLDF00562">
    <property type="entry name" value="HemN-like__clustered_with_heat"/>
    <property type="match status" value="1"/>
</dbReference>
<dbReference type="Proteomes" id="UP001338309">
    <property type="component" value="Unassembled WGS sequence"/>
</dbReference>
<protein>
    <recommendedName>
        <fullName evidence="3 10">Heme chaperone HemW</fullName>
    </recommendedName>
</protein>
<comment type="similarity">
    <text evidence="2">Belongs to the anaerobic coproporphyrinogen-III oxidase family. HemW subfamily.</text>
</comment>
<evidence type="ECO:0000256" key="4">
    <source>
        <dbReference type="ARBA" id="ARBA00022617"/>
    </source>
</evidence>
<evidence type="ECO:0000256" key="6">
    <source>
        <dbReference type="ARBA" id="ARBA00022723"/>
    </source>
</evidence>
<keyword evidence="13" id="KW-1185">Reference proteome</keyword>
<gene>
    <name evidence="12" type="primary">hemW</name>
    <name evidence="12" type="ORF">Aconfl_05640</name>
</gene>
<evidence type="ECO:0000256" key="3">
    <source>
        <dbReference type="ARBA" id="ARBA00017228"/>
    </source>
</evidence>
<dbReference type="InterPro" id="IPR004559">
    <property type="entry name" value="HemW-like"/>
</dbReference>
<dbReference type="InterPro" id="IPR058240">
    <property type="entry name" value="rSAM_sf"/>
</dbReference>
<organism evidence="12 13">
    <name type="scientific">Algoriphagus confluentis</name>
    <dbReference type="NCBI Taxonomy" id="1697556"/>
    <lineage>
        <taxon>Bacteria</taxon>
        <taxon>Pseudomonadati</taxon>
        <taxon>Bacteroidota</taxon>
        <taxon>Cytophagia</taxon>
        <taxon>Cytophagales</taxon>
        <taxon>Cyclobacteriaceae</taxon>
        <taxon>Algoriphagus</taxon>
    </lineage>
</organism>
<evidence type="ECO:0000256" key="5">
    <source>
        <dbReference type="ARBA" id="ARBA00022691"/>
    </source>
</evidence>
<dbReference type="Gene3D" id="3.20.20.70">
    <property type="entry name" value="Aldolase class I"/>
    <property type="match status" value="1"/>
</dbReference>
<proteinExistence type="inferred from homology"/>
<dbReference type="SFLD" id="SFLDS00029">
    <property type="entry name" value="Radical_SAM"/>
    <property type="match status" value="1"/>
</dbReference>
<dbReference type="InterPro" id="IPR006638">
    <property type="entry name" value="Elp3/MiaA/NifB-like_rSAM"/>
</dbReference>
<dbReference type="SUPFAM" id="SSF102114">
    <property type="entry name" value="Radical SAM enzymes"/>
    <property type="match status" value="1"/>
</dbReference>
<dbReference type="RefSeq" id="WP_338222724.1">
    <property type="nucleotide sequence ID" value="NZ_BTPD01000002.1"/>
</dbReference>
<comment type="function">
    <text evidence="10">Probably acts as a heme chaperone, transferring heme to an unknown acceptor. Binds one molecule of heme per monomer, possibly covalently. Binds 1 [4Fe-4S] cluster. The cluster is coordinated with 3 cysteines and an exchangeable S-adenosyl-L-methionine.</text>
</comment>
<feature type="domain" description="Radical SAM core" evidence="11">
    <location>
        <begin position="1"/>
        <end position="226"/>
    </location>
</feature>
<dbReference type="SFLD" id="SFLDG01065">
    <property type="entry name" value="anaerobic_coproporphyrinogen-I"/>
    <property type="match status" value="1"/>
</dbReference>
<name>A0ABQ6PIZ6_9BACT</name>
<evidence type="ECO:0000256" key="7">
    <source>
        <dbReference type="ARBA" id="ARBA00023004"/>
    </source>
</evidence>